<name>A0A5N6QJJ8_9ROSI</name>
<feature type="compositionally biased region" description="Basic and acidic residues" evidence="1">
    <location>
        <begin position="52"/>
        <end position="67"/>
    </location>
</feature>
<dbReference type="Proteomes" id="UP000327013">
    <property type="component" value="Chromosome 1"/>
</dbReference>
<evidence type="ECO:0000256" key="1">
    <source>
        <dbReference type="SAM" id="MobiDB-lite"/>
    </source>
</evidence>
<dbReference type="OrthoDB" id="1660156at2759"/>
<evidence type="ECO:0000313" key="2">
    <source>
        <dbReference type="EMBL" id="KAE7999512.1"/>
    </source>
</evidence>
<sequence length="88" mass="10304">MMLQVASNSPIPPRTPPCSPQSELKQRSLPDPCSSLQNLKLIRIRRLGSRNSGDRRPARCHGEPPDIRREWNRRRGRERRGILRRAQW</sequence>
<reference evidence="2 3" key="1">
    <citation type="submission" date="2019-06" db="EMBL/GenBank/DDBJ databases">
        <title>A chromosomal-level reference genome of Carpinus fangiana (Coryloideae, Betulaceae).</title>
        <authorList>
            <person name="Yang X."/>
            <person name="Wang Z."/>
            <person name="Zhang L."/>
            <person name="Hao G."/>
            <person name="Liu J."/>
            <person name="Yang Y."/>
        </authorList>
    </citation>
    <scope>NUCLEOTIDE SEQUENCE [LARGE SCALE GENOMIC DNA]</scope>
    <source>
        <strain evidence="2">Cfa_2016G</strain>
        <tissue evidence="2">Leaf</tissue>
    </source>
</reference>
<organism evidence="2 3">
    <name type="scientific">Carpinus fangiana</name>
    <dbReference type="NCBI Taxonomy" id="176857"/>
    <lineage>
        <taxon>Eukaryota</taxon>
        <taxon>Viridiplantae</taxon>
        <taxon>Streptophyta</taxon>
        <taxon>Embryophyta</taxon>
        <taxon>Tracheophyta</taxon>
        <taxon>Spermatophyta</taxon>
        <taxon>Magnoliopsida</taxon>
        <taxon>eudicotyledons</taxon>
        <taxon>Gunneridae</taxon>
        <taxon>Pentapetalae</taxon>
        <taxon>rosids</taxon>
        <taxon>fabids</taxon>
        <taxon>Fagales</taxon>
        <taxon>Betulaceae</taxon>
        <taxon>Carpinus</taxon>
    </lineage>
</organism>
<feature type="region of interest" description="Disordered" evidence="1">
    <location>
        <begin position="1"/>
        <end position="32"/>
    </location>
</feature>
<feature type="region of interest" description="Disordered" evidence="1">
    <location>
        <begin position="47"/>
        <end position="67"/>
    </location>
</feature>
<dbReference type="EMBL" id="CM017321">
    <property type="protein sequence ID" value="KAE7999512.1"/>
    <property type="molecule type" value="Genomic_DNA"/>
</dbReference>
<feature type="compositionally biased region" description="Pro residues" evidence="1">
    <location>
        <begin position="10"/>
        <end position="19"/>
    </location>
</feature>
<proteinExistence type="predicted"/>
<keyword evidence="3" id="KW-1185">Reference proteome</keyword>
<protein>
    <submittedName>
        <fullName evidence="2">Uncharacterized protein</fullName>
    </submittedName>
</protein>
<evidence type="ECO:0000313" key="3">
    <source>
        <dbReference type="Proteomes" id="UP000327013"/>
    </source>
</evidence>
<accession>A0A5N6QJJ8</accession>
<dbReference type="AlphaFoldDB" id="A0A5N6QJJ8"/>
<gene>
    <name evidence="2" type="ORF">FH972_003933</name>
</gene>